<dbReference type="InterPro" id="IPR023395">
    <property type="entry name" value="MCP_dom_sf"/>
</dbReference>
<dbReference type="FunFam" id="1.50.40.10:FF:000076">
    <property type="entry name" value="Mitochondrial phosphate carrier protein 2"/>
    <property type="match status" value="1"/>
</dbReference>
<dbReference type="GO" id="GO:0005315">
    <property type="term" value="F:phosphate transmembrane transporter activity"/>
    <property type="evidence" value="ECO:0007669"/>
    <property type="project" value="InterPro"/>
</dbReference>
<feature type="compositionally biased region" description="Basic and acidic residues" evidence="12">
    <location>
        <begin position="396"/>
        <end position="430"/>
    </location>
</feature>
<accession>A0AAE9J289</accession>
<dbReference type="InterPro" id="IPR018108">
    <property type="entry name" value="MCP_transmembrane"/>
</dbReference>
<keyword evidence="8" id="KW-0496">Mitochondrion</keyword>
<keyword evidence="4 10" id="KW-0812">Transmembrane</keyword>
<keyword evidence="14" id="KW-1185">Reference proteome</keyword>
<feature type="repeat" description="Solcar" evidence="10">
    <location>
        <begin position="174"/>
        <end position="258"/>
    </location>
</feature>
<evidence type="ECO:0000256" key="2">
    <source>
        <dbReference type="ARBA" id="ARBA00006375"/>
    </source>
</evidence>
<gene>
    <name evidence="13" type="ORF">L5515_000993</name>
</gene>
<evidence type="ECO:0000256" key="1">
    <source>
        <dbReference type="ARBA" id="ARBA00004448"/>
    </source>
</evidence>
<organism evidence="13 14">
    <name type="scientific">Caenorhabditis briggsae</name>
    <dbReference type="NCBI Taxonomy" id="6238"/>
    <lineage>
        <taxon>Eukaryota</taxon>
        <taxon>Metazoa</taxon>
        <taxon>Ecdysozoa</taxon>
        <taxon>Nematoda</taxon>
        <taxon>Chromadorea</taxon>
        <taxon>Rhabditida</taxon>
        <taxon>Rhabditina</taxon>
        <taxon>Rhabditomorpha</taxon>
        <taxon>Rhabditoidea</taxon>
        <taxon>Rhabditidae</taxon>
        <taxon>Peloderinae</taxon>
        <taxon>Caenorhabditis</taxon>
    </lineage>
</organism>
<keyword evidence="5" id="KW-0677">Repeat</keyword>
<evidence type="ECO:0000313" key="13">
    <source>
        <dbReference type="EMBL" id="UMM11986.1"/>
    </source>
</evidence>
<comment type="subcellular location">
    <subcellularLocation>
        <location evidence="1">Mitochondrion inner membrane</location>
        <topology evidence="1">Multi-pass membrane protein</topology>
    </subcellularLocation>
</comment>
<evidence type="ECO:0000256" key="6">
    <source>
        <dbReference type="ARBA" id="ARBA00022792"/>
    </source>
</evidence>
<evidence type="ECO:0000256" key="4">
    <source>
        <dbReference type="ARBA" id="ARBA00022692"/>
    </source>
</evidence>
<evidence type="ECO:0000256" key="11">
    <source>
        <dbReference type="RuleBase" id="RU000488"/>
    </source>
</evidence>
<evidence type="ECO:0000256" key="10">
    <source>
        <dbReference type="PROSITE-ProRule" id="PRU00282"/>
    </source>
</evidence>
<feature type="repeat" description="Solcar" evidence="10">
    <location>
        <begin position="77"/>
        <end position="161"/>
    </location>
</feature>
<dbReference type="GO" id="GO:0005743">
    <property type="term" value="C:mitochondrial inner membrane"/>
    <property type="evidence" value="ECO:0007669"/>
    <property type="project" value="UniProtKB-SubCell"/>
</dbReference>
<evidence type="ECO:0000256" key="9">
    <source>
        <dbReference type="ARBA" id="ARBA00023136"/>
    </source>
</evidence>
<feature type="region of interest" description="Disordered" evidence="12">
    <location>
        <begin position="392"/>
        <end position="430"/>
    </location>
</feature>
<dbReference type="Proteomes" id="UP000829354">
    <property type="component" value="Chromosome I"/>
</dbReference>
<name>A0AAE9J289_CAEBR</name>
<evidence type="ECO:0000256" key="3">
    <source>
        <dbReference type="ARBA" id="ARBA00022448"/>
    </source>
</evidence>
<dbReference type="FunFam" id="1.50.40.10:FF:000206">
    <property type="entry name" value="Protein CBG03753"/>
    <property type="match status" value="1"/>
</dbReference>
<dbReference type="PANTHER" id="PTHR45671:SF5">
    <property type="entry name" value="PHOSPHATE CARRIER PROTEIN, MITOCHONDRIAL"/>
    <property type="match status" value="1"/>
</dbReference>
<dbReference type="AlphaFoldDB" id="A0AAE9J289"/>
<reference evidence="13 14" key="1">
    <citation type="submission" date="2022-04" db="EMBL/GenBank/DDBJ databases">
        <title>Chromosome-level reference genomes for two strains of Caenorhabditis briggsae: an improved platform for comparative genomics.</title>
        <authorList>
            <person name="Stevens L."/>
            <person name="Andersen E."/>
        </authorList>
    </citation>
    <scope>NUCLEOTIDE SEQUENCE [LARGE SCALE GENOMIC DNA]</scope>
    <source>
        <strain evidence="13">VX34</strain>
        <tissue evidence="13">Whole-organism</tissue>
    </source>
</reference>
<dbReference type="Pfam" id="PF00153">
    <property type="entry name" value="Mito_carr"/>
    <property type="match status" value="3"/>
</dbReference>
<dbReference type="PANTHER" id="PTHR45671">
    <property type="entry name" value="SOLUTE CARRIER FAMILY 25 (MITOCHONDRIAL CARRIER PHOSPHATE CARRIER), MEMBER 3, LIKE-RELATED-RELATED"/>
    <property type="match status" value="1"/>
</dbReference>
<keyword evidence="9 10" id="KW-0472">Membrane</keyword>
<dbReference type="InterPro" id="IPR044677">
    <property type="entry name" value="SLC25A3/Pic2/Mir1-like"/>
</dbReference>
<comment type="similarity">
    <text evidence="2 11">Belongs to the mitochondrial carrier (TC 2.A.29) family.</text>
</comment>
<evidence type="ECO:0000313" key="14">
    <source>
        <dbReference type="Proteomes" id="UP000829354"/>
    </source>
</evidence>
<dbReference type="SUPFAM" id="SSF103506">
    <property type="entry name" value="Mitochondrial carrier"/>
    <property type="match status" value="1"/>
</dbReference>
<evidence type="ECO:0000256" key="5">
    <source>
        <dbReference type="ARBA" id="ARBA00022737"/>
    </source>
</evidence>
<keyword evidence="3 11" id="KW-0813">Transport</keyword>
<sequence>MSTSSLSGPTQPNHFAYPSPQRINGYNLKKMGLFHEICDTAQKNGFVIPSASSVVRTAKCSSGGGGSDAPVEFGTTKFYALCALGGSLSCGLTHFAITPLDIVKCRIQVNKEKYGSMVQGFKVTVAEDGMRGLARGWAPTFIGYSAQGLGKFGFYEVFKNIYSSALGEENAYIWRTSVYLAASASAEFFADIFLAPMEAVKVRMQTSPTAPPTLRACAPMIYRTEGLTGFFKGLPPLWTRQIPYTMMKFTCFEKTVELLYQYVVPKPRAQCSKAEQLAVTFTAGYIAGVFCAVVSNPPDVLVSKLNQDANASVGSLVKKLGFSGLWGGLGPRIIMVGTLTALQWFIYDSFKVAMNLPRPPPPQMPESLKKKLGIPGTTEVAPASAVAPVPVAPVKAGKEKSAKPENPAKAENKQEKEKKEKKGKKVEESA</sequence>
<dbReference type="EMBL" id="CP092620">
    <property type="protein sequence ID" value="UMM11986.1"/>
    <property type="molecule type" value="Genomic_DNA"/>
</dbReference>
<dbReference type="GO" id="GO:1990547">
    <property type="term" value="P:mitochondrial phosphate ion transmembrane transport"/>
    <property type="evidence" value="ECO:0007669"/>
    <property type="project" value="InterPro"/>
</dbReference>
<keyword evidence="7" id="KW-1133">Transmembrane helix</keyword>
<feature type="repeat" description="Solcar" evidence="10">
    <location>
        <begin position="275"/>
        <end position="353"/>
    </location>
</feature>
<evidence type="ECO:0008006" key="15">
    <source>
        <dbReference type="Google" id="ProtNLM"/>
    </source>
</evidence>
<evidence type="ECO:0000256" key="8">
    <source>
        <dbReference type="ARBA" id="ARBA00023128"/>
    </source>
</evidence>
<protein>
    <recommendedName>
        <fullName evidence="15">Phosphate carrier protein, mitochondrial</fullName>
    </recommendedName>
</protein>
<dbReference type="PROSITE" id="PS50920">
    <property type="entry name" value="SOLCAR"/>
    <property type="match status" value="3"/>
</dbReference>
<dbReference type="Gene3D" id="1.50.40.10">
    <property type="entry name" value="Mitochondrial carrier domain"/>
    <property type="match status" value="2"/>
</dbReference>
<proteinExistence type="inferred from homology"/>
<evidence type="ECO:0000256" key="7">
    <source>
        <dbReference type="ARBA" id="ARBA00022989"/>
    </source>
</evidence>
<keyword evidence="6" id="KW-0999">Mitochondrion inner membrane</keyword>
<evidence type="ECO:0000256" key="12">
    <source>
        <dbReference type="SAM" id="MobiDB-lite"/>
    </source>
</evidence>